<dbReference type="InterPro" id="IPR019758">
    <property type="entry name" value="Pept_S26A_signal_pept_1_CS"/>
</dbReference>
<dbReference type="InterPro" id="IPR036286">
    <property type="entry name" value="LexA/Signal_pep-like_sf"/>
</dbReference>
<evidence type="ECO:0000313" key="7">
    <source>
        <dbReference type="EMBL" id="CAB4344458.1"/>
    </source>
</evidence>
<protein>
    <recommendedName>
        <fullName evidence="3">signal peptidase I</fullName>
        <ecNumber evidence="3">3.4.21.89</ecNumber>
    </recommendedName>
</protein>
<dbReference type="PANTHER" id="PTHR43390:SF1">
    <property type="entry name" value="CHLOROPLAST PROCESSING PEPTIDASE"/>
    <property type="match status" value="1"/>
</dbReference>
<dbReference type="GO" id="GO:0016020">
    <property type="term" value="C:membrane"/>
    <property type="evidence" value="ECO:0007669"/>
    <property type="project" value="InterPro"/>
</dbReference>
<feature type="domain" description="Peptidase S26" evidence="6">
    <location>
        <begin position="16"/>
        <end position="205"/>
    </location>
</feature>
<reference evidence="7" key="1">
    <citation type="submission" date="2020-05" db="EMBL/GenBank/DDBJ databases">
        <authorList>
            <person name="Chiriac C."/>
            <person name="Salcher M."/>
            <person name="Ghai R."/>
            <person name="Kavagutti S V."/>
        </authorList>
    </citation>
    <scope>NUCLEOTIDE SEQUENCE</scope>
</reference>
<comment type="catalytic activity">
    <reaction evidence="1">
        <text>Cleavage of hydrophobic, N-terminal signal or leader sequences from secreted and periplasmic proteins.</text>
        <dbReference type="EC" id="3.4.21.89"/>
    </reaction>
</comment>
<evidence type="ECO:0000259" key="6">
    <source>
        <dbReference type="Pfam" id="PF10502"/>
    </source>
</evidence>
<evidence type="ECO:0000256" key="2">
    <source>
        <dbReference type="ARBA" id="ARBA00009370"/>
    </source>
</evidence>
<accession>A0A6J5ZSJ6</accession>
<dbReference type="CDD" id="cd06530">
    <property type="entry name" value="S26_SPase_I"/>
    <property type="match status" value="1"/>
</dbReference>
<dbReference type="NCBIfam" id="TIGR02227">
    <property type="entry name" value="sigpep_I_bact"/>
    <property type="match status" value="1"/>
</dbReference>
<dbReference type="PROSITE" id="PS00761">
    <property type="entry name" value="SPASE_I_3"/>
    <property type="match status" value="1"/>
</dbReference>
<keyword evidence="5" id="KW-1133">Transmembrane helix</keyword>
<evidence type="ECO:0000256" key="4">
    <source>
        <dbReference type="ARBA" id="ARBA00022801"/>
    </source>
</evidence>
<feature type="transmembrane region" description="Helical" evidence="5">
    <location>
        <begin position="21"/>
        <end position="41"/>
    </location>
</feature>
<dbReference type="PANTHER" id="PTHR43390">
    <property type="entry name" value="SIGNAL PEPTIDASE I"/>
    <property type="match status" value="1"/>
</dbReference>
<dbReference type="PRINTS" id="PR00727">
    <property type="entry name" value="LEADERPTASE"/>
</dbReference>
<dbReference type="AlphaFoldDB" id="A0A6J5ZSJ6"/>
<evidence type="ECO:0000256" key="3">
    <source>
        <dbReference type="ARBA" id="ARBA00013208"/>
    </source>
</evidence>
<organism evidence="7">
    <name type="scientific">freshwater metagenome</name>
    <dbReference type="NCBI Taxonomy" id="449393"/>
    <lineage>
        <taxon>unclassified sequences</taxon>
        <taxon>metagenomes</taxon>
        <taxon>ecological metagenomes</taxon>
    </lineage>
</organism>
<dbReference type="InterPro" id="IPR000223">
    <property type="entry name" value="Pept_S26A_signal_pept_1"/>
</dbReference>
<keyword evidence="4" id="KW-0378">Hydrolase</keyword>
<name>A0A6J5ZSJ6_9ZZZZ</name>
<evidence type="ECO:0000256" key="5">
    <source>
        <dbReference type="SAM" id="Phobius"/>
    </source>
</evidence>
<dbReference type="EC" id="3.4.21.89" evidence="3"/>
<dbReference type="InterPro" id="IPR019533">
    <property type="entry name" value="Peptidase_S26"/>
</dbReference>
<evidence type="ECO:0000256" key="1">
    <source>
        <dbReference type="ARBA" id="ARBA00000677"/>
    </source>
</evidence>
<keyword evidence="5" id="KW-0812">Transmembrane</keyword>
<dbReference type="Pfam" id="PF10502">
    <property type="entry name" value="Peptidase_S26"/>
    <property type="match status" value="1"/>
</dbReference>
<dbReference type="EMBL" id="CAESAJ010000195">
    <property type="protein sequence ID" value="CAB4344458.1"/>
    <property type="molecule type" value="Genomic_DNA"/>
</dbReference>
<dbReference type="Gene3D" id="2.10.109.10">
    <property type="entry name" value="Umud Fragment, subunit A"/>
    <property type="match status" value="1"/>
</dbReference>
<sequence length="215" mass="23730">MGKRIAHRRKKPSLLREIVTVVGSALILSVLVRTFLIQAFYVPSESMMNTLLDNDRIIVSKIATKITGVDRGNVVVFHDPGKWLGDSYDNPYDTPVGRVLQFVGIVPANSGSDLVKRVIAVADDTVACCDAQGRIQLNGKGIDEPYIKDGEQTDQISFQVLVPEGYVFVMGDNRGNSEDSRFHLDLNNGLVPLKEIVGRVSVRVWPLNRIGGIER</sequence>
<dbReference type="GO" id="GO:0009003">
    <property type="term" value="F:signal peptidase activity"/>
    <property type="evidence" value="ECO:0007669"/>
    <property type="project" value="UniProtKB-EC"/>
</dbReference>
<proteinExistence type="inferred from homology"/>
<comment type="similarity">
    <text evidence="2">Belongs to the peptidase S26 family.</text>
</comment>
<dbReference type="SUPFAM" id="SSF51306">
    <property type="entry name" value="LexA/Signal peptidase"/>
    <property type="match status" value="1"/>
</dbReference>
<dbReference type="GO" id="GO:0006465">
    <property type="term" value="P:signal peptide processing"/>
    <property type="evidence" value="ECO:0007669"/>
    <property type="project" value="InterPro"/>
</dbReference>
<dbReference type="GO" id="GO:0004252">
    <property type="term" value="F:serine-type endopeptidase activity"/>
    <property type="evidence" value="ECO:0007669"/>
    <property type="project" value="InterPro"/>
</dbReference>
<keyword evidence="5" id="KW-0472">Membrane</keyword>
<gene>
    <name evidence="7" type="ORF">UFOPK3770_01293</name>
</gene>